<dbReference type="AlphaFoldDB" id="A0A5B7FIB7"/>
<evidence type="ECO:0000313" key="2">
    <source>
        <dbReference type="Proteomes" id="UP000324222"/>
    </source>
</evidence>
<dbReference type="Proteomes" id="UP000324222">
    <property type="component" value="Unassembled WGS sequence"/>
</dbReference>
<keyword evidence="2" id="KW-1185">Reference proteome</keyword>
<accession>A0A5B7FIB7</accession>
<comment type="caution">
    <text evidence="1">The sequence shown here is derived from an EMBL/GenBank/DDBJ whole genome shotgun (WGS) entry which is preliminary data.</text>
</comment>
<reference evidence="1 2" key="1">
    <citation type="submission" date="2019-05" db="EMBL/GenBank/DDBJ databases">
        <title>Another draft genome of Portunus trituberculatus and its Hox gene families provides insights of decapod evolution.</title>
        <authorList>
            <person name="Jeong J.-H."/>
            <person name="Song I."/>
            <person name="Kim S."/>
            <person name="Choi T."/>
            <person name="Kim D."/>
            <person name="Ryu S."/>
            <person name="Kim W."/>
        </authorList>
    </citation>
    <scope>NUCLEOTIDE SEQUENCE [LARGE SCALE GENOMIC DNA]</scope>
    <source>
        <tissue evidence="1">Muscle</tissue>
    </source>
</reference>
<sequence length="88" mass="9959">MNRSEKRYEKHGDIPSKCINDESDLIRHQGLLDINLCILWISVTLITSFNLSRLGVTFMLADRGRRNGPKKSLQSICSIIDAPRDGIC</sequence>
<protein>
    <submittedName>
        <fullName evidence="1">Uncharacterized protein</fullName>
    </submittedName>
</protein>
<proteinExistence type="predicted"/>
<organism evidence="1 2">
    <name type="scientific">Portunus trituberculatus</name>
    <name type="common">Swimming crab</name>
    <name type="synonym">Neptunus trituberculatus</name>
    <dbReference type="NCBI Taxonomy" id="210409"/>
    <lineage>
        <taxon>Eukaryota</taxon>
        <taxon>Metazoa</taxon>
        <taxon>Ecdysozoa</taxon>
        <taxon>Arthropoda</taxon>
        <taxon>Crustacea</taxon>
        <taxon>Multicrustacea</taxon>
        <taxon>Malacostraca</taxon>
        <taxon>Eumalacostraca</taxon>
        <taxon>Eucarida</taxon>
        <taxon>Decapoda</taxon>
        <taxon>Pleocyemata</taxon>
        <taxon>Brachyura</taxon>
        <taxon>Eubrachyura</taxon>
        <taxon>Portunoidea</taxon>
        <taxon>Portunidae</taxon>
        <taxon>Portuninae</taxon>
        <taxon>Portunus</taxon>
    </lineage>
</organism>
<evidence type="ECO:0000313" key="1">
    <source>
        <dbReference type="EMBL" id="MPC46232.1"/>
    </source>
</evidence>
<gene>
    <name evidence="1" type="ORF">E2C01_039946</name>
</gene>
<name>A0A5B7FIB7_PORTR</name>
<dbReference type="EMBL" id="VSRR010007109">
    <property type="protein sequence ID" value="MPC46232.1"/>
    <property type="molecule type" value="Genomic_DNA"/>
</dbReference>